<name>A0A7I9UZG0_9ACTN</name>
<feature type="transmembrane region" description="Helical" evidence="1">
    <location>
        <begin position="163"/>
        <end position="188"/>
    </location>
</feature>
<keyword evidence="3" id="KW-1185">Reference proteome</keyword>
<gene>
    <name evidence="2" type="ORF">nbrc107697_22490</name>
</gene>
<comment type="caution">
    <text evidence="2">The sequence shown here is derived from an EMBL/GenBank/DDBJ whole genome shotgun (WGS) entry which is preliminary data.</text>
</comment>
<dbReference type="OrthoDB" id="10012741at2"/>
<feature type="transmembrane region" description="Helical" evidence="1">
    <location>
        <begin position="88"/>
        <end position="108"/>
    </location>
</feature>
<feature type="transmembrane region" description="Helical" evidence="1">
    <location>
        <begin position="9"/>
        <end position="31"/>
    </location>
</feature>
<dbReference type="RefSeq" id="WP_161927425.1">
    <property type="nucleotide sequence ID" value="NZ_BJOU01000001.1"/>
</dbReference>
<evidence type="ECO:0000313" key="2">
    <source>
        <dbReference type="EMBL" id="GED98210.1"/>
    </source>
</evidence>
<feature type="transmembrane region" description="Helical" evidence="1">
    <location>
        <begin position="128"/>
        <end position="151"/>
    </location>
</feature>
<reference evidence="3" key="1">
    <citation type="submission" date="2019-06" db="EMBL/GenBank/DDBJ databases">
        <title>Gordonia isolated from sludge of a wastewater treatment plant.</title>
        <authorList>
            <person name="Tamura T."/>
            <person name="Aoyama K."/>
            <person name="Kang Y."/>
            <person name="Saito S."/>
            <person name="Akiyama N."/>
            <person name="Yazawa K."/>
            <person name="Gonoi T."/>
            <person name="Mikami Y."/>
        </authorList>
    </citation>
    <scope>NUCLEOTIDE SEQUENCE [LARGE SCALE GENOMIC DNA]</scope>
    <source>
        <strain evidence="3">NBRC 107697</strain>
    </source>
</reference>
<proteinExistence type="predicted"/>
<keyword evidence="1" id="KW-1133">Transmembrane helix</keyword>
<organism evidence="2 3">
    <name type="scientific">Gordonia crocea</name>
    <dbReference type="NCBI Taxonomy" id="589162"/>
    <lineage>
        <taxon>Bacteria</taxon>
        <taxon>Bacillati</taxon>
        <taxon>Actinomycetota</taxon>
        <taxon>Actinomycetes</taxon>
        <taxon>Mycobacteriales</taxon>
        <taxon>Gordoniaceae</taxon>
        <taxon>Gordonia</taxon>
    </lineage>
</organism>
<sequence length="197" mass="19464">MSGARLTQVICGVVAIVSGLAVIGLSAVPWLDLSELGMAVIKPSGIGWYYGGASRLTVSVGLGWATILFGLVAVLAGVLALTGRHLGAALVTGAGVATLVASAGAAVFRGSLVMNFHQLGVESQISSFVALTPALPLLIIAGTVMVGVGLAEALSDGSGRRPVPALAVAAAVGVVLAVVAIVVVWWSFSQPGVQVGG</sequence>
<keyword evidence="1" id="KW-0812">Transmembrane</keyword>
<feature type="transmembrane region" description="Helical" evidence="1">
    <location>
        <begin position="62"/>
        <end position="81"/>
    </location>
</feature>
<protein>
    <submittedName>
        <fullName evidence="2">Uncharacterized protein</fullName>
    </submittedName>
</protein>
<dbReference type="AlphaFoldDB" id="A0A7I9UZG0"/>
<dbReference type="EMBL" id="BJOU01000001">
    <property type="protein sequence ID" value="GED98210.1"/>
    <property type="molecule type" value="Genomic_DNA"/>
</dbReference>
<dbReference type="Proteomes" id="UP000444980">
    <property type="component" value="Unassembled WGS sequence"/>
</dbReference>
<keyword evidence="1" id="KW-0472">Membrane</keyword>
<evidence type="ECO:0000256" key="1">
    <source>
        <dbReference type="SAM" id="Phobius"/>
    </source>
</evidence>
<accession>A0A7I9UZG0</accession>
<evidence type="ECO:0000313" key="3">
    <source>
        <dbReference type="Proteomes" id="UP000444980"/>
    </source>
</evidence>